<reference evidence="2 3" key="1">
    <citation type="journal article" date="2016" name="Environ. Microbiol.">
        <title>Genomic resolution of a cold subsurface aquifer community provides metabolic insights for novel microbes adapted to high CO concentrations.</title>
        <authorList>
            <person name="Probst A.J."/>
            <person name="Castelle C.J."/>
            <person name="Singh A."/>
            <person name="Brown C.T."/>
            <person name="Anantharaman K."/>
            <person name="Sharon I."/>
            <person name="Hug L.A."/>
            <person name="Burstein D."/>
            <person name="Emerson J.B."/>
            <person name="Thomas B.C."/>
            <person name="Banfield J.F."/>
        </authorList>
    </citation>
    <scope>NUCLEOTIDE SEQUENCE [LARGE SCALE GENOMIC DNA]</scope>
    <source>
        <strain evidence="2">CG1_02_43_90</strain>
    </source>
</reference>
<dbReference type="PANTHER" id="PTHR22916:SF3">
    <property type="entry name" value="UDP-GLCNAC:BETAGAL BETA-1,3-N-ACETYLGLUCOSAMINYLTRANSFERASE-LIKE PROTEIN 1"/>
    <property type="match status" value="1"/>
</dbReference>
<proteinExistence type="predicted"/>
<evidence type="ECO:0000313" key="3">
    <source>
        <dbReference type="Proteomes" id="UP000181992"/>
    </source>
</evidence>
<dbReference type="STRING" id="1805281.AUJ77_00310"/>
<dbReference type="InterPro" id="IPR001173">
    <property type="entry name" value="Glyco_trans_2-like"/>
</dbReference>
<evidence type="ECO:0000313" key="2">
    <source>
        <dbReference type="EMBL" id="OIO31239.1"/>
    </source>
</evidence>
<evidence type="ECO:0000259" key="1">
    <source>
        <dbReference type="Pfam" id="PF00535"/>
    </source>
</evidence>
<dbReference type="GO" id="GO:0016758">
    <property type="term" value="F:hexosyltransferase activity"/>
    <property type="evidence" value="ECO:0007669"/>
    <property type="project" value="UniProtKB-ARBA"/>
</dbReference>
<dbReference type="InterPro" id="IPR029044">
    <property type="entry name" value="Nucleotide-diphossugar_trans"/>
</dbReference>
<dbReference type="EMBL" id="MNVN01000003">
    <property type="protein sequence ID" value="OIO31239.1"/>
    <property type="molecule type" value="Genomic_DNA"/>
</dbReference>
<sequence>MKFSIITPTYKRADKLSRAITSVLQQTHTDWEMVIVNDSPDDTSYSSLEKTFTDPRIVYLKNKENEGVNYSRNRGLDSLSKDSDWVIFLDDDDWFSKDTLETFTTIVSTYPDKRWFITNRAYENGTSLTSAPRNKTAYSYAYEYLILKRIQGDVTQCIQTSLLSNIQFSKKIKQGEEWLFFFQVGLHEKMYYVDQKSTLTDGYDKATGLNFRKKDYKEKQKIILNLLREGCHQKLLNYPSFNLYILIRLVRALC</sequence>
<dbReference type="AlphaFoldDB" id="A0A1J4VAD6"/>
<dbReference type="Gene3D" id="3.90.550.10">
    <property type="entry name" value="Spore Coat Polysaccharide Biosynthesis Protein SpsA, Chain A"/>
    <property type="match status" value="1"/>
</dbReference>
<accession>A0A1J4VAD6</accession>
<dbReference type="Proteomes" id="UP000181992">
    <property type="component" value="Unassembled WGS sequence"/>
</dbReference>
<comment type="caution">
    <text evidence="2">The sequence shown here is derived from an EMBL/GenBank/DDBJ whole genome shotgun (WGS) entry which is preliminary data.</text>
</comment>
<organism evidence="2 3">
    <name type="scientific">Candidatus Nomurabacteria bacterium CG1_02_43_90</name>
    <dbReference type="NCBI Taxonomy" id="1805281"/>
    <lineage>
        <taxon>Bacteria</taxon>
        <taxon>Candidatus Nomuraibacteriota</taxon>
    </lineage>
</organism>
<dbReference type="PANTHER" id="PTHR22916">
    <property type="entry name" value="GLYCOSYLTRANSFERASE"/>
    <property type="match status" value="1"/>
</dbReference>
<dbReference type="Pfam" id="PF00535">
    <property type="entry name" value="Glycos_transf_2"/>
    <property type="match status" value="1"/>
</dbReference>
<name>A0A1J4VAD6_9BACT</name>
<protein>
    <recommendedName>
        <fullName evidence="1">Glycosyltransferase 2-like domain-containing protein</fullName>
    </recommendedName>
</protein>
<gene>
    <name evidence="2" type="ORF">AUJ77_00310</name>
</gene>
<dbReference type="SUPFAM" id="SSF53448">
    <property type="entry name" value="Nucleotide-diphospho-sugar transferases"/>
    <property type="match status" value="1"/>
</dbReference>
<dbReference type="CDD" id="cd00761">
    <property type="entry name" value="Glyco_tranf_GTA_type"/>
    <property type="match status" value="1"/>
</dbReference>
<feature type="domain" description="Glycosyltransferase 2-like" evidence="1">
    <location>
        <begin position="4"/>
        <end position="111"/>
    </location>
</feature>